<keyword evidence="1" id="KW-0812">Transmembrane</keyword>
<evidence type="ECO:0000256" key="1">
    <source>
        <dbReference type="SAM" id="Phobius"/>
    </source>
</evidence>
<evidence type="ECO:0000313" key="2">
    <source>
        <dbReference type="EMBL" id="KAK7051903.1"/>
    </source>
</evidence>
<dbReference type="AlphaFoldDB" id="A0AAW0DLD9"/>
<keyword evidence="1" id="KW-0472">Membrane</keyword>
<name>A0AAW0DLD9_9AGAR</name>
<dbReference type="Proteomes" id="UP001362999">
    <property type="component" value="Unassembled WGS sequence"/>
</dbReference>
<dbReference type="EMBL" id="JAWWNJ010000007">
    <property type="protein sequence ID" value="KAK7051903.1"/>
    <property type="molecule type" value="Genomic_DNA"/>
</dbReference>
<proteinExistence type="predicted"/>
<protein>
    <submittedName>
        <fullName evidence="2">Uncharacterized protein</fullName>
    </submittedName>
</protein>
<keyword evidence="3" id="KW-1185">Reference proteome</keyword>
<gene>
    <name evidence="2" type="ORF">R3P38DRAFT_2857648</name>
</gene>
<evidence type="ECO:0000313" key="3">
    <source>
        <dbReference type="Proteomes" id="UP001362999"/>
    </source>
</evidence>
<reference evidence="2 3" key="1">
    <citation type="journal article" date="2024" name="J Genomics">
        <title>Draft genome sequencing and assembly of Favolaschia claudopus CIRM-BRFM 2984 isolated from oak limbs.</title>
        <authorList>
            <person name="Navarro D."/>
            <person name="Drula E."/>
            <person name="Chaduli D."/>
            <person name="Cazenave R."/>
            <person name="Ahrendt S."/>
            <person name="Wang J."/>
            <person name="Lipzen A."/>
            <person name="Daum C."/>
            <person name="Barry K."/>
            <person name="Grigoriev I.V."/>
            <person name="Favel A."/>
            <person name="Rosso M.N."/>
            <person name="Martin F."/>
        </authorList>
    </citation>
    <scope>NUCLEOTIDE SEQUENCE [LARGE SCALE GENOMIC DNA]</scope>
    <source>
        <strain evidence="2 3">CIRM-BRFM 2984</strain>
    </source>
</reference>
<organism evidence="2 3">
    <name type="scientific">Favolaschia claudopus</name>
    <dbReference type="NCBI Taxonomy" id="2862362"/>
    <lineage>
        <taxon>Eukaryota</taxon>
        <taxon>Fungi</taxon>
        <taxon>Dikarya</taxon>
        <taxon>Basidiomycota</taxon>
        <taxon>Agaricomycotina</taxon>
        <taxon>Agaricomycetes</taxon>
        <taxon>Agaricomycetidae</taxon>
        <taxon>Agaricales</taxon>
        <taxon>Marasmiineae</taxon>
        <taxon>Mycenaceae</taxon>
        <taxon>Favolaschia</taxon>
    </lineage>
</organism>
<sequence>MSSTLPRPFSSIYRSLLSFHCPSLYPAFSQLSFFHLLVHSDTSPVLLLPYISTVRLHVSPSRRFTPTLLPIFLSYIFIVLLIPPVPPHLLVVPRPLASFTRHALATRPLRTPYADTTRMTRMKITYPLDIAPSFYAAFSLLSLRLPTPSSSRVGHPCTSLTSPTLALILTRCAGHTPPPASVTYTTTVPTSRLLYHSHSVRLVSYHTVPIQDVYV</sequence>
<feature type="transmembrane region" description="Helical" evidence="1">
    <location>
        <begin position="64"/>
        <end position="85"/>
    </location>
</feature>
<comment type="caution">
    <text evidence="2">The sequence shown here is derived from an EMBL/GenBank/DDBJ whole genome shotgun (WGS) entry which is preliminary data.</text>
</comment>
<keyword evidence="1" id="KW-1133">Transmembrane helix</keyword>
<accession>A0AAW0DLD9</accession>